<organism evidence="2 3">
    <name type="scientific">Patagioenas fasciata monilis</name>
    <dbReference type="NCBI Taxonomy" id="372326"/>
    <lineage>
        <taxon>Eukaryota</taxon>
        <taxon>Metazoa</taxon>
        <taxon>Chordata</taxon>
        <taxon>Craniata</taxon>
        <taxon>Vertebrata</taxon>
        <taxon>Euteleostomi</taxon>
        <taxon>Archelosauria</taxon>
        <taxon>Archosauria</taxon>
        <taxon>Dinosauria</taxon>
        <taxon>Saurischia</taxon>
        <taxon>Theropoda</taxon>
        <taxon>Coelurosauria</taxon>
        <taxon>Aves</taxon>
        <taxon>Neognathae</taxon>
        <taxon>Neoaves</taxon>
        <taxon>Columbimorphae</taxon>
        <taxon>Columbiformes</taxon>
        <taxon>Columbidae</taxon>
        <taxon>Patagioenas</taxon>
    </lineage>
</organism>
<keyword evidence="3" id="KW-1185">Reference proteome</keyword>
<dbReference type="AlphaFoldDB" id="A0A1V4JZG0"/>
<name>A0A1V4JZG0_PATFA</name>
<evidence type="ECO:0000256" key="1">
    <source>
        <dbReference type="SAM" id="SignalP"/>
    </source>
</evidence>
<accession>A0A1V4JZG0</accession>
<evidence type="ECO:0000313" key="3">
    <source>
        <dbReference type="Proteomes" id="UP000190648"/>
    </source>
</evidence>
<reference evidence="2 3" key="1">
    <citation type="submission" date="2016-02" db="EMBL/GenBank/DDBJ databases">
        <title>Band-tailed pigeon sequencing and assembly.</title>
        <authorList>
            <person name="Soares A.E."/>
            <person name="Novak B.J."/>
            <person name="Rice E.S."/>
            <person name="O'Connell B."/>
            <person name="Chang D."/>
            <person name="Weber S."/>
            <person name="Shapiro B."/>
        </authorList>
    </citation>
    <scope>NUCLEOTIDE SEQUENCE [LARGE SCALE GENOMIC DNA]</scope>
    <source>
        <strain evidence="2">BTP2013</strain>
        <tissue evidence="2">Blood</tissue>
    </source>
</reference>
<dbReference type="Proteomes" id="UP000190648">
    <property type="component" value="Unassembled WGS sequence"/>
</dbReference>
<proteinExistence type="predicted"/>
<protein>
    <recommendedName>
        <fullName evidence="4">Secreted protein</fullName>
    </recommendedName>
</protein>
<evidence type="ECO:0008006" key="4">
    <source>
        <dbReference type="Google" id="ProtNLM"/>
    </source>
</evidence>
<dbReference type="EMBL" id="LSYS01005418">
    <property type="protein sequence ID" value="OPJ77521.1"/>
    <property type="molecule type" value="Genomic_DNA"/>
</dbReference>
<evidence type="ECO:0000313" key="2">
    <source>
        <dbReference type="EMBL" id="OPJ77521.1"/>
    </source>
</evidence>
<feature type="chain" id="PRO_5013365118" description="Secreted protein" evidence="1">
    <location>
        <begin position="28"/>
        <end position="90"/>
    </location>
</feature>
<gene>
    <name evidence="2" type="ORF">AV530_019774</name>
</gene>
<sequence length="90" mass="10321">MNTLSRCFVTLFHSLAVRLGFRSLVCCQREVADAGICVESTASGQPNFSPWKEKRHSAAGKHRLGSWPIRGHKIHHWPCRDKHFHSQTFH</sequence>
<keyword evidence="1" id="KW-0732">Signal</keyword>
<comment type="caution">
    <text evidence="2">The sequence shown here is derived from an EMBL/GenBank/DDBJ whole genome shotgun (WGS) entry which is preliminary data.</text>
</comment>
<feature type="signal peptide" evidence="1">
    <location>
        <begin position="1"/>
        <end position="27"/>
    </location>
</feature>